<feature type="region of interest" description="Disordered" evidence="1">
    <location>
        <begin position="28"/>
        <end position="101"/>
    </location>
</feature>
<keyword evidence="3" id="KW-1185">Reference proteome</keyword>
<accession>A0A315VXH9</accession>
<reference evidence="2 3" key="1">
    <citation type="journal article" date="2018" name="G3 (Bethesda)">
        <title>A High-Quality Reference Genome for the Invasive Mosquitofish Gambusia affinis Using a Chicago Library.</title>
        <authorList>
            <person name="Hoffberg S.L."/>
            <person name="Troendle N.J."/>
            <person name="Glenn T.C."/>
            <person name="Mahmud O."/>
            <person name="Louha S."/>
            <person name="Chalopin D."/>
            <person name="Bennetzen J.L."/>
            <person name="Mauricio R."/>
        </authorList>
    </citation>
    <scope>NUCLEOTIDE SEQUENCE [LARGE SCALE GENOMIC DNA]</scope>
    <source>
        <strain evidence="2">NE01/NJP1002.9</strain>
        <tissue evidence="2">Muscle</tissue>
    </source>
</reference>
<feature type="compositionally biased region" description="Low complexity" evidence="1">
    <location>
        <begin position="70"/>
        <end position="87"/>
    </location>
</feature>
<organism evidence="2 3">
    <name type="scientific">Gambusia affinis</name>
    <name type="common">Western mosquitofish</name>
    <name type="synonym">Heterandria affinis</name>
    <dbReference type="NCBI Taxonomy" id="33528"/>
    <lineage>
        <taxon>Eukaryota</taxon>
        <taxon>Metazoa</taxon>
        <taxon>Chordata</taxon>
        <taxon>Craniata</taxon>
        <taxon>Vertebrata</taxon>
        <taxon>Euteleostomi</taxon>
        <taxon>Actinopterygii</taxon>
        <taxon>Neopterygii</taxon>
        <taxon>Teleostei</taxon>
        <taxon>Neoteleostei</taxon>
        <taxon>Acanthomorphata</taxon>
        <taxon>Ovalentaria</taxon>
        <taxon>Atherinomorphae</taxon>
        <taxon>Cyprinodontiformes</taxon>
        <taxon>Poeciliidae</taxon>
        <taxon>Poeciliinae</taxon>
        <taxon>Gambusia</taxon>
    </lineage>
</organism>
<evidence type="ECO:0000313" key="2">
    <source>
        <dbReference type="EMBL" id="PWA24175.1"/>
    </source>
</evidence>
<gene>
    <name evidence="2" type="ORF">CCH79_00016217</name>
</gene>
<name>A0A315VXH9_GAMAF</name>
<dbReference type="Proteomes" id="UP000250572">
    <property type="component" value="Unassembled WGS sequence"/>
</dbReference>
<dbReference type="EMBL" id="NHOQ01001472">
    <property type="protein sequence ID" value="PWA24175.1"/>
    <property type="molecule type" value="Genomic_DNA"/>
</dbReference>
<evidence type="ECO:0000313" key="3">
    <source>
        <dbReference type="Proteomes" id="UP000250572"/>
    </source>
</evidence>
<dbReference type="AlphaFoldDB" id="A0A315VXH9"/>
<protein>
    <submittedName>
        <fullName evidence="2">Uncharacterized protein</fullName>
    </submittedName>
</protein>
<proteinExistence type="predicted"/>
<sequence>MSGIHLNTCSSIMTFDLDLRRALDSDSVLSGRSAMFPAEGNDQPGSKRRSDQDSRLCCHPLQISRDSDQRGSSGPAAPSGPRSPSSRCGQQAGKPGDISKHQQKCIHKLLEKRNRKLYLVLV</sequence>
<evidence type="ECO:0000256" key="1">
    <source>
        <dbReference type="SAM" id="MobiDB-lite"/>
    </source>
</evidence>
<comment type="caution">
    <text evidence="2">The sequence shown here is derived from an EMBL/GenBank/DDBJ whole genome shotgun (WGS) entry which is preliminary data.</text>
</comment>